<dbReference type="AlphaFoldDB" id="A0A848FDX3"/>
<dbReference type="PANTHER" id="PTHR35901:SF1">
    <property type="entry name" value="EXONUCLEASE VAPC9"/>
    <property type="match status" value="1"/>
</dbReference>
<evidence type="ECO:0000256" key="5">
    <source>
        <dbReference type="ARBA" id="ARBA00022842"/>
    </source>
</evidence>
<dbReference type="GO" id="GO:0000287">
    <property type="term" value="F:magnesium ion binding"/>
    <property type="evidence" value="ECO:0007669"/>
    <property type="project" value="UniProtKB-UniRule"/>
</dbReference>
<evidence type="ECO:0000256" key="3">
    <source>
        <dbReference type="ARBA" id="ARBA00022723"/>
    </source>
</evidence>
<evidence type="ECO:0000256" key="1">
    <source>
        <dbReference type="ARBA" id="ARBA00022649"/>
    </source>
</evidence>
<dbReference type="InterPro" id="IPR002716">
    <property type="entry name" value="PIN_dom"/>
</dbReference>
<dbReference type="SUPFAM" id="SSF88723">
    <property type="entry name" value="PIN domain-like"/>
    <property type="match status" value="1"/>
</dbReference>
<keyword evidence="4 6" id="KW-0378">Hydrolase</keyword>
<evidence type="ECO:0000313" key="8">
    <source>
        <dbReference type="EMBL" id="NML16350.1"/>
    </source>
</evidence>
<feature type="binding site" evidence="6">
    <location>
        <position position="7"/>
    </location>
    <ligand>
        <name>Mg(2+)</name>
        <dbReference type="ChEBI" id="CHEBI:18420"/>
    </ligand>
</feature>
<dbReference type="EC" id="3.1.-.-" evidence="6"/>
<evidence type="ECO:0000313" key="9">
    <source>
        <dbReference type="Proteomes" id="UP000574067"/>
    </source>
</evidence>
<keyword evidence="5 6" id="KW-0460">Magnesium</keyword>
<keyword evidence="1 6" id="KW-1277">Toxin-antitoxin system</keyword>
<dbReference type="EMBL" id="JABBFW010000009">
    <property type="protein sequence ID" value="NML16350.1"/>
    <property type="molecule type" value="Genomic_DNA"/>
</dbReference>
<comment type="cofactor">
    <cofactor evidence="6">
        <name>Mg(2+)</name>
        <dbReference type="ChEBI" id="CHEBI:18420"/>
    </cofactor>
</comment>
<dbReference type="RefSeq" id="WP_169161245.1">
    <property type="nucleotide sequence ID" value="NZ_JABBFW010000009.1"/>
</dbReference>
<dbReference type="Gene3D" id="3.40.50.1010">
    <property type="entry name" value="5'-nuclease"/>
    <property type="match status" value="1"/>
</dbReference>
<dbReference type="Pfam" id="PF01850">
    <property type="entry name" value="PIN"/>
    <property type="match status" value="1"/>
</dbReference>
<name>A0A848FDX3_9BURK</name>
<dbReference type="GO" id="GO:0004540">
    <property type="term" value="F:RNA nuclease activity"/>
    <property type="evidence" value="ECO:0007669"/>
    <property type="project" value="InterPro"/>
</dbReference>
<dbReference type="GO" id="GO:0090729">
    <property type="term" value="F:toxin activity"/>
    <property type="evidence" value="ECO:0007669"/>
    <property type="project" value="UniProtKB-KW"/>
</dbReference>
<evidence type="ECO:0000256" key="4">
    <source>
        <dbReference type="ARBA" id="ARBA00022801"/>
    </source>
</evidence>
<evidence type="ECO:0000256" key="6">
    <source>
        <dbReference type="HAMAP-Rule" id="MF_00265"/>
    </source>
</evidence>
<evidence type="ECO:0000259" key="7">
    <source>
        <dbReference type="Pfam" id="PF01850"/>
    </source>
</evidence>
<keyword evidence="9" id="KW-1185">Reference proteome</keyword>
<dbReference type="HAMAP" id="MF_00265">
    <property type="entry name" value="VapC_Nob1"/>
    <property type="match status" value="1"/>
</dbReference>
<organism evidence="8 9">
    <name type="scientific">Azohydromonas caseinilytica</name>
    <dbReference type="NCBI Taxonomy" id="2728836"/>
    <lineage>
        <taxon>Bacteria</taxon>
        <taxon>Pseudomonadati</taxon>
        <taxon>Pseudomonadota</taxon>
        <taxon>Betaproteobacteria</taxon>
        <taxon>Burkholderiales</taxon>
        <taxon>Sphaerotilaceae</taxon>
        <taxon>Azohydromonas</taxon>
    </lineage>
</organism>
<dbReference type="PANTHER" id="PTHR35901">
    <property type="entry name" value="RIBONUCLEASE VAPC3"/>
    <property type="match status" value="1"/>
</dbReference>
<keyword evidence="2 6" id="KW-0540">Nuclease</keyword>
<proteinExistence type="inferred from homology"/>
<comment type="similarity">
    <text evidence="6">Belongs to the PINc/VapC protein family.</text>
</comment>
<comment type="caution">
    <text evidence="8">The sequence shown here is derived from an EMBL/GenBank/DDBJ whole genome shotgun (WGS) entry which is preliminary data.</text>
</comment>
<dbReference type="InterPro" id="IPR051619">
    <property type="entry name" value="TypeII_TA_RNase_PINc/VapC"/>
</dbReference>
<gene>
    <name evidence="6" type="primary">vapC</name>
    <name evidence="8" type="ORF">HHL10_15315</name>
</gene>
<feature type="domain" description="PIN" evidence="7">
    <location>
        <begin position="5"/>
        <end position="122"/>
    </location>
</feature>
<dbReference type="InterPro" id="IPR022907">
    <property type="entry name" value="VapC_family"/>
</dbReference>
<dbReference type="InterPro" id="IPR044153">
    <property type="entry name" value="PIN_Pae0151-like"/>
</dbReference>
<reference evidence="8 9" key="1">
    <citation type="submission" date="2020-04" db="EMBL/GenBank/DDBJ databases">
        <title>Azohydromonas sp. isolated from soil.</title>
        <authorList>
            <person name="Dahal R.H."/>
        </authorList>
    </citation>
    <scope>NUCLEOTIDE SEQUENCE [LARGE SCALE GENOMIC DNA]</scope>
    <source>
        <strain evidence="8 9">G-1-1-14</strain>
    </source>
</reference>
<sequence>MAGFVVDASVAAAWLLPDEATDYTDAALAATADGEVWVPSLWLLEIGNLLLNAQRRHRIDAAKRIELVSVAATLRLRVDRESVGLVTLDTLAAQHGLTTYDAAYLELALRRKLPLATLDAALLSAMQASGVPLANPLA</sequence>
<protein>
    <recommendedName>
        <fullName evidence="6">Ribonuclease VapC</fullName>
        <shortName evidence="6">RNase VapC</shortName>
        <ecNumber evidence="6">3.1.-.-</ecNumber>
    </recommendedName>
    <alternativeName>
        <fullName evidence="6">Toxin VapC</fullName>
    </alternativeName>
</protein>
<accession>A0A848FDX3</accession>
<keyword evidence="6" id="KW-0800">Toxin</keyword>
<comment type="function">
    <text evidence="6">Toxic component of a toxin-antitoxin (TA) system. An RNase.</text>
</comment>
<dbReference type="InterPro" id="IPR029060">
    <property type="entry name" value="PIN-like_dom_sf"/>
</dbReference>
<keyword evidence="3 6" id="KW-0479">Metal-binding</keyword>
<evidence type="ECO:0000256" key="2">
    <source>
        <dbReference type="ARBA" id="ARBA00022722"/>
    </source>
</evidence>
<dbReference type="GO" id="GO:0016787">
    <property type="term" value="F:hydrolase activity"/>
    <property type="evidence" value="ECO:0007669"/>
    <property type="project" value="UniProtKB-KW"/>
</dbReference>
<dbReference type="CDD" id="cd09873">
    <property type="entry name" value="PIN_Pae0151-like"/>
    <property type="match status" value="1"/>
</dbReference>
<feature type="binding site" evidence="6">
    <location>
        <position position="101"/>
    </location>
    <ligand>
        <name>Mg(2+)</name>
        <dbReference type="ChEBI" id="CHEBI:18420"/>
    </ligand>
</feature>
<dbReference type="Proteomes" id="UP000574067">
    <property type="component" value="Unassembled WGS sequence"/>
</dbReference>